<dbReference type="PANTHER" id="PTHR10782">
    <property type="entry name" value="ZINC FINGER MIZ DOMAIN-CONTAINING PROTEIN"/>
    <property type="match status" value="1"/>
</dbReference>
<evidence type="ECO:0000259" key="15">
    <source>
        <dbReference type="PROSITE" id="PS50800"/>
    </source>
</evidence>
<dbReference type="Proteomes" id="UP000472262">
    <property type="component" value="Unassembled WGS sequence"/>
</dbReference>
<keyword evidence="6" id="KW-0479">Metal-binding</keyword>
<dbReference type="InterPro" id="IPR023321">
    <property type="entry name" value="PINIT"/>
</dbReference>
<dbReference type="GO" id="GO:0016925">
    <property type="term" value="P:protein sumoylation"/>
    <property type="evidence" value="ECO:0007669"/>
    <property type="project" value="UniProtKB-UniPathway"/>
</dbReference>
<dbReference type="GO" id="GO:0003712">
    <property type="term" value="F:transcription coregulator activity"/>
    <property type="evidence" value="ECO:0007669"/>
    <property type="project" value="TreeGrafter"/>
</dbReference>
<dbReference type="Gene3D" id="1.10.720.30">
    <property type="entry name" value="SAP domain"/>
    <property type="match status" value="1"/>
</dbReference>
<evidence type="ECO:0000313" key="18">
    <source>
        <dbReference type="Ensembl" id="ENSSGRP00000108158.1"/>
    </source>
</evidence>
<evidence type="ECO:0000256" key="7">
    <source>
        <dbReference type="ARBA" id="ARBA00022771"/>
    </source>
</evidence>
<dbReference type="Pfam" id="PF02891">
    <property type="entry name" value="zf-MIZ"/>
    <property type="match status" value="1"/>
</dbReference>
<dbReference type="GO" id="GO:0016607">
    <property type="term" value="C:nuclear speck"/>
    <property type="evidence" value="ECO:0007669"/>
    <property type="project" value="UniProtKB-SubCell"/>
</dbReference>
<dbReference type="SUPFAM" id="SSF68906">
    <property type="entry name" value="SAP domain"/>
    <property type="match status" value="1"/>
</dbReference>
<dbReference type="GO" id="GO:0003676">
    <property type="term" value="F:nucleic acid binding"/>
    <property type="evidence" value="ECO:0007669"/>
    <property type="project" value="InterPro"/>
</dbReference>
<gene>
    <name evidence="18" type="primary">pias1b</name>
</gene>
<feature type="domain" description="PINIT" evidence="17">
    <location>
        <begin position="62"/>
        <end position="226"/>
    </location>
</feature>
<dbReference type="GO" id="GO:0000785">
    <property type="term" value="C:chromatin"/>
    <property type="evidence" value="ECO:0007669"/>
    <property type="project" value="TreeGrafter"/>
</dbReference>
<dbReference type="Ensembl" id="ENSSGRT00000114916.1">
    <property type="protein sequence ID" value="ENSSGRP00000108158.1"/>
    <property type="gene ID" value="ENSSGRG00000053214.1"/>
</dbReference>
<reference evidence="18" key="1">
    <citation type="submission" date="2025-08" db="UniProtKB">
        <authorList>
            <consortium name="Ensembl"/>
        </authorList>
    </citation>
    <scope>IDENTIFICATION</scope>
</reference>
<sequence length="428" mass="48039">MVMSLRVSELQVLLGYAGRNKHGRKHELLTKALHLLKAGCSPAVQMKIKELYRRRFPTKMVSPTDLSLPVHPDVKLQRLPFYDVLDELIKPTSLASDSSQRFQETCFAFALTPQQVQQISSSMDISGTKCDFTVQVQLRFCLSETSCPQEDHFPPNLCVKVNGKPCNLPGYLPPTKNGVEPKRPSRPINITSLVRLSTTVPNTIVVSWTSEIGRSYSMAVYLVRQQSSSVLLQRLRSKGIRNPDHSRALIKEKLTADPDSEIATTSLRVSLLCPLGKMRLMIPCRALTCSHLQCFDATLYIQMNEKKPTWVCPVCDKKAPFEHLIIDGLFMEILSSCVDCDEIQFKEDGNWAPMRSKKVVQEVSASSNGIEGITTKTVIFRPKNADELKATVKETWASIPPQQCHKLITSMPRRIEAVIKAKVAPTKY</sequence>
<dbReference type="PANTHER" id="PTHR10782:SF11">
    <property type="entry name" value="E3 SUMO-PROTEIN LIGASE PIAS1"/>
    <property type="match status" value="1"/>
</dbReference>
<dbReference type="InterPro" id="IPR013083">
    <property type="entry name" value="Znf_RING/FYVE/PHD"/>
</dbReference>
<evidence type="ECO:0000256" key="3">
    <source>
        <dbReference type="ARBA" id="ARBA00005383"/>
    </source>
</evidence>
<evidence type="ECO:0000256" key="6">
    <source>
        <dbReference type="ARBA" id="ARBA00022723"/>
    </source>
</evidence>
<keyword evidence="7 14" id="KW-0863">Zinc-finger</keyword>
<evidence type="ECO:0000259" key="17">
    <source>
        <dbReference type="PROSITE" id="PS51466"/>
    </source>
</evidence>
<dbReference type="AlphaFoldDB" id="A0A672T0K9"/>
<keyword evidence="10" id="KW-0832">Ubl conjugation</keyword>
<dbReference type="FunFam" id="2.60.120.780:FF:000001">
    <property type="entry name" value="E3 SUMO-protein ligase PIAS2 isoform X1"/>
    <property type="match status" value="1"/>
</dbReference>
<keyword evidence="4" id="KW-1017">Isopeptide bond</keyword>
<feature type="domain" description="SAP" evidence="15">
    <location>
        <begin position="2"/>
        <end position="36"/>
    </location>
</feature>
<comment type="similarity">
    <text evidence="3">Belongs to the PIAS family.</text>
</comment>
<keyword evidence="12" id="KW-0804">Transcription</keyword>
<evidence type="ECO:0000256" key="4">
    <source>
        <dbReference type="ARBA" id="ARBA00022499"/>
    </source>
</evidence>
<organism evidence="18 19">
    <name type="scientific">Sinocyclocheilus grahami</name>
    <name type="common">Dianchi golden-line fish</name>
    <name type="synonym">Barbus grahami</name>
    <dbReference type="NCBI Taxonomy" id="75366"/>
    <lineage>
        <taxon>Eukaryota</taxon>
        <taxon>Metazoa</taxon>
        <taxon>Chordata</taxon>
        <taxon>Craniata</taxon>
        <taxon>Vertebrata</taxon>
        <taxon>Euteleostomi</taxon>
        <taxon>Actinopterygii</taxon>
        <taxon>Neopterygii</taxon>
        <taxon>Teleostei</taxon>
        <taxon>Ostariophysi</taxon>
        <taxon>Cypriniformes</taxon>
        <taxon>Cyprinidae</taxon>
        <taxon>Cyprininae</taxon>
        <taxon>Sinocyclocheilus</taxon>
    </lineage>
</organism>
<dbReference type="Pfam" id="PF14324">
    <property type="entry name" value="PINIT"/>
    <property type="match status" value="1"/>
</dbReference>
<proteinExistence type="inferred from homology"/>
<protein>
    <submittedName>
        <fullName evidence="18">E3 SUMO-protein ligase PIAS1-like</fullName>
    </submittedName>
</protein>
<keyword evidence="9" id="KW-0862">Zinc</keyword>
<evidence type="ECO:0000256" key="2">
    <source>
        <dbReference type="ARBA" id="ARBA00004718"/>
    </source>
</evidence>
<feature type="domain" description="SP-RING-type" evidence="16">
    <location>
        <begin position="258"/>
        <end position="339"/>
    </location>
</feature>
<evidence type="ECO:0000256" key="14">
    <source>
        <dbReference type="PROSITE-ProRule" id="PRU00452"/>
    </source>
</evidence>
<dbReference type="FunFam" id="1.10.720.30:FF:000001">
    <property type="entry name" value="E3 SUMO-protein ligase PIAS2 isoform 1"/>
    <property type="match status" value="1"/>
</dbReference>
<name>A0A672T0K9_SINGR</name>
<dbReference type="InterPro" id="IPR036397">
    <property type="entry name" value="RNaseH_sf"/>
</dbReference>
<dbReference type="PROSITE" id="PS51466">
    <property type="entry name" value="PINIT"/>
    <property type="match status" value="1"/>
</dbReference>
<evidence type="ECO:0000256" key="5">
    <source>
        <dbReference type="ARBA" id="ARBA00022679"/>
    </source>
</evidence>
<reference evidence="18" key="2">
    <citation type="submission" date="2025-09" db="UniProtKB">
        <authorList>
            <consortium name="Ensembl"/>
        </authorList>
    </citation>
    <scope>IDENTIFICATION</scope>
</reference>
<dbReference type="UniPathway" id="UPA00886"/>
<keyword evidence="13" id="KW-0539">Nucleus</keyword>
<dbReference type="GO" id="GO:0006357">
    <property type="term" value="P:regulation of transcription by RNA polymerase II"/>
    <property type="evidence" value="ECO:0007669"/>
    <property type="project" value="TreeGrafter"/>
</dbReference>
<evidence type="ECO:0000313" key="19">
    <source>
        <dbReference type="Proteomes" id="UP000472262"/>
    </source>
</evidence>
<dbReference type="FunFam" id="3.30.40.10:FF:000003">
    <property type="entry name" value="E3 SUMO-protein ligase PIAS2 isoform X1"/>
    <property type="match status" value="1"/>
</dbReference>
<dbReference type="PROSITE" id="PS50800">
    <property type="entry name" value="SAP"/>
    <property type="match status" value="1"/>
</dbReference>
<comment type="subcellular location">
    <subcellularLocation>
        <location evidence="1">Nucleus speckle</location>
    </subcellularLocation>
</comment>
<dbReference type="PROSITE" id="PS51044">
    <property type="entry name" value="ZF_SP_RING"/>
    <property type="match status" value="1"/>
</dbReference>
<dbReference type="SMART" id="SM00513">
    <property type="entry name" value="SAP"/>
    <property type="match status" value="1"/>
</dbReference>
<dbReference type="Gene3D" id="3.30.420.10">
    <property type="entry name" value="Ribonuclease H-like superfamily/Ribonuclease H"/>
    <property type="match status" value="1"/>
</dbReference>
<keyword evidence="8" id="KW-0833">Ubl conjugation pathway</keyword>
<comment type="pathway">
    <text evidence="2">Protein modification; protein sumoylation.</text>
</comment>
<evidence type="ECO:0000256" key="1">
    <source>
        <dbReference type="ARBA" id="ARBA00004324"/>
    </source>
</evidence>
<evidence type="ECO:0000256" key="12">
    <source>
        <dbReference type="ARBA" id="ARBA00023163"/>
    </source>
</evidence>
<keyword evidence="19" id="KW-1185">Reference proteome</keyword>
<dbReference type="GO" id="GO:0061665">
    <property type="term" value="F:SUMO ligase activity"/>
    <property type="evidence" value="ECO:0007669"/>
    <property type="project" value="TreeGrafter"/>
</dbReference>
<keyword evidence="5" id="KW-0808">Transferase</keyword>
<dbReference type="InterPro" id="IPR036361">
    <property type="entry name" value="SAP_dom_sf"/>
</dbReference>
<evidence type="ECO:0000259" key="16">
    <source>
        <dbReference type="PROSITE" id="PS51044"/>
    </source>
</evidence>
<keyword evidence="11" id="KW-0805">Transcription regulation</keyword>
<evidence type="ECO:0000256" key="13">
    <source>
        <dbReference type="ARBA" id="ARBA00023242"/>
    </source>
</evidence>
<dbReference type="Gene3D" id="3.30.40.10">
    <property type="entry name" value="Zinc/RING finger domain, C3HC4 (zinc finger)"/>
    <property type="match status" value="1"/>
</dbReference>
<evidence type="ECO:0000256" key="10">
    <source>
        <dbReference type="ARBA" id="ARBA00022843"/>
    </source>
</evidence>
<dbReference type="InterPro" id="IPR038654">
    <property type="entry name" value="PINIT_sf"/>
</dbReference>
<dbReference type="GO" id="GO:0008270">
    <property type="term" value="F:zinc ion binding"/>
    <property type="evidence" value="ECO:0007669"/>
    <property type="project" value="UniProtKB-KW"/>
</dbReference>
<evidence type="ECO:0000256" key="11">
    <source>
        <dbReference type="ARBA" id="ARBA00023015"/>
    </source>
</evidence>
<dbReference type="Gene3D" id="2.60.120.780">
    <property type="entry name" value="PINIT domain"/>
    <property type="match status" value="1"/>
</dbReference>
<evidence type="ECO:0000256" key="9">
    <source>
        <dbReference type="ARBA" id="ARBA00022833"/>
    </source>
</evidence>
<accession>A0A672T0K9</accession>
<dbReference type="InterPro" id="IPR004181">
    <property type="entry name" value="Znf_MIZ"/>
</dbReference>
<evidence type="ECO:0000256" key="8">
    <source>
        <dbReference type="ARBA" id="ARBA00022786"/>
    </source>
</evidence>
<dbReference type="InterPro" id="IPR003034">
    <property type="entry name" value="SAP_dom"/>
</dbReference>